<dbReference type="InterPro" id="IPR033379">
    <property type="entry name" value="Acid_Pase_AS"/>
</dbReference>
<keyword evidence="5" id="KW-0472">Membrane</keyword>
<dbReference type="GO" id="GO:0003993">
    <property type="term" value="F:acid phosphatase activity"/>
    <property type="evidence" value="ECO:0007669"/>
    <property type="project" value="TreeGrafter"/>
</dbReference>
<comment type="similarity">
    <text evidence="1">Belongs to the histidine acid phosphatase family.</text>
</comment>
<feature type="region of interest" description="Disordered" evidence="4">
    <location>
        <begin position="1"/>
        <end position="23"/>
    </location>
</feature>
<evidence type="ECO:0000256" key="1">
    <source>
        <dbReference type="ARBA" id="ARBA00005375"/>
    </source>
</evidence>
<dbReference type="GO" id="GO:0016158">
    <property type="term" value="F:inositol hexakisphosphate 3-phosphatase activity"/>
    <property type="evidence" value="ECO:0007669"/>
    <property type="project" value="UniProtKB-EC"/>
</dbReference>
<dbReference type="PROSITE" id="PS00616">
    <property type="entry name" value="HIS_ACID_PHOSPHAT_1"/>
    <property type="match status" value="1"/>
</dbReference>
<dbReference type="PANTHER" id="PTHR20963:SF43">
    <property type="entry name" value="PUTATIVE (AFU_ORTHOLOGUE AFUA_7G01240)-RELATED"/>
    <property type="match status" value="1"/>
</dbReference>
<feature type="transmembrane region" description="Helical" evidence="5">
    <location>
        <begin position="55"/>
        <end position="73"/>
    </location>
</feature>
<dbReference type="Pfam" id="PF00328">
    <property type="entry name" value="His_Phos_2"/>
    <property type="match status" value="1"/>
</dbReference>
<dbReference type="CDD" id="cd07061">
    <property type="entry name" value="HP_HAP_like"/>
    <property type="match status" value="1"/>
</dbReference>
<sequence>MAMAMRALKTKDTTGYEPVGQNEDVLNDDGSFPPLPDVPTLTHHNDHTPKRNWRLFGLAFTLSLILWLGVGLVTGNGTLFGIRGPGRGGHWVSEDTTTCSAECGQQPSDVPQYFQTTPELWAGPTATGKAAFMAQTRTFDHAATYVPNAPLQTSLPIQGMSEGNESIFGMMGFLAPYTPSPGFGVDEYPLPEGAEIVQVQMLSRHGSRYPTSGSAVTDFGERIAAAKESDKGFKSKGVLGFLGDWRYQLGWEILVPKGRQELFDSGVLHSYMYSQLYNPNSKIIVRTTTQDRMLKSAEYFMAGFFGLEWTNNATIEVIIEEAGFNNSLAGYLNCPNGRKGNSGQDAATAWINNYLANATTRLAPLVEGYEWTIGDTYAAQTMCPYETVAYGYSRFCDLFTYDEWIGFEYSIDLAFYGNNAFGSPTGRAVGIGYQQEVIARLKNHTLGYSGSQINVTLDNSTDTFPLNQSLYFDFSHDTNIVAILTAFGLRQFAGSLDPARYPGEHNFTVSHMTPFGARLDIEIIQTPKPVKADRSGYEDGGELTKYVHFVLNQRTLPLGWSFPECDDTRVDGWCELGQFLKAQEAMPRRARFEYACFGDWTSEEGVGEFGFTDDGAPP</sequence>
<keyword evidence="3" id="KW-0378">Hydrolase</keyword>
<evidence type="ECO:0000256" key="2">
    <source>
        <dbReference type="ARBA" id="ARBA00012632"/>
    </source>
</evidence>
<evidence type="ECO:0000313" key="7">
    <source>
        <dbReference type="Proteomes" id="UP001283341"/>
    </source>
</evidence>
<gene>
    <name evidence="6" type="ORF">B0H66DRAFT_539523</name>
</gene>
<dbReference type="InterPro" id="IPR000560">
    <property type="entry name" value="His_Pase_clade-2"/>
</dbReference>
<evidence type="ECO:0000313" key="6">
    <source>
        <dbReference type="EMBL" id="KAK3328849.1"/>
    </source>
</evidence>
<comment type="caution">
    <text evidence="6">The sequence shown here is derived from an EMBL/GenBank/DDBJ whole genome shotgun (WGS) entry which is preliminary data.</text>
</comment>
<reference evidence="6" key="1">
    <citation type="journal article" date="2023" name="Mol. Phylogenet. Evol.">
        <title>Genome-scale phylogeny and comparative genomics of the fungal order Sordariales.</title>
        <authorList>
            <person name="Hensen N."/>
            <person name="Bonometti L."/>
            <person name="Westerberg I."/>
            <person name="Brannstrom I.O."/>
            <person name="Guillou S."/>
            <person name="Cros-Aarteil S."/>
            <person name="Calhoun S."/>
            <person name="Haridas S."/>
            <person name="Kuo A."/>
            <person name="Mondo S."/>
            <person name="Pangilinan J."/>
            <person name="Riley R."/>
            <person name="LaButti K."/>
            <person name="Andreopoulos B."/>
            <person name="Lipzen A."/>
            <person name="Chen C."/>
            <person name="Yan M."/>
            <person name="Daum C."/>
            <person name="Ng V."/>
            <person name="Clum A."/>
            <person name="Steindorff A."/>
            <person name="Ohm R.A."/>
            <person name="Martin F."/>
            <person name="Silar P."/>
            <person name="Natvig D.O."/>
            <person name="Lalanne C."/>
            <person name="Gautier V."/>
            <person name="Ament-Velasquez S.L."/>
            <person name="Kruys A."/>
            <person name="Hutchinson M.I."/>
            <person name="Powell A.J."/>
            <person name="Barry K."/>
            <person name="Miller A.N."/>
            <person name="Grigoriev I.V."/>
            <person name="Debuchy R."/>
            <person name="Gladieux P."/>
            <person name="Hiltunen Thoren M."/>
            <person name="Johannesson H."/>
        </authorList>
    </citation>
    <scope>NUCLEOTIDE SEQUENCE</scope>
    <source>
        <strain evidence="6">CBS 118394</strain>
    </source>
</reference>
<dbReference type="Proteomes" id="UP001283341">
    <property type="component" value="Unassembled WGS sequence"/>
</dbReference>
<dbReference type="InterPro" id="IPR029033">
    <property type="entry name" value="His_PPase_superfam"/>
</dbReference>
<protein>
    <recommendedName>
        <fullName evidence="2">3-phytase</fullName>
        <ecNumber evidence="2">3.1.3.8</ecNumber>
    </recommendedName>
</protein>
<evidence type="ECO:0000256" key="5">
    <source>
        <dbReference type="SAM" id="Phobius"/>
    </source>
</evidence>
<dbReference type="Gene3D" id="3.40.50.1240">
    <property type="entry name" value="Phosphoglycerate mutase-like"/>
    <property type="match status" value="1"/>
</dbReference>
<keyword evidence="7" id="KW-1185">Reference proteome</keyword>
<reference evidence="6" key="2">
    <citation type="submission" date="2023-06" db="EMBL/GenBank/DDBJ databases">
        <authorList>
            <consortium name="Lawrence Berkeley National Laboratory"/>
            <person name="Haridas S."/>
            <person name="Hensen N."/>
            <person name="Bonometti L."/>
            <person name="Westerberg I."/>
            <person name="Brannstrom I.O."/>
            <person name="Guillou S."/>
            <person name="Cros-Aarteil S."/>
            <person name="Calhoun S."/>
            <person name="Kuo A."/>
            <person name="Mondo S."/>
            <person name="Pangilinan J."/>
            <person name="Riley R."/>
            <person name="Labutti K."/>
            <person name="Andreopoulos B."/>
            <person name="Lipzen A."/>
            <person name="Chen C."/>
            <person name="Yanf M."/>
            <person name="Daum C."/>
            <person name="Ng V."/>
            <person name="Clum A."/>
            <person name="Steindorff A."/>
            <person name="Ohm R."/>
            <person name="Martin F."/>
            <person name="Silar P."/>
            <person name="Natvig D."/>
            <person name="Lalanne C."/>
            <person name="Gautier V."/>
            <person name="Ament-Velasquez S.L."/>
            <person name="Kruys A."/>
            <person name="Hutchinson M.I."/>
            <person name="Powell A.J."/>
            <person name="Barry K."/>
            <person name="Miller A.N."/>
            <person name="Grigoriev I.V."/>
            <person name="Debuchy R."/>
            <person name="Gladieux P."/>
            <person name="Thoren M.H."/>
            <person name="Johannesson H."/>
        </authorList>
    </citation>
    <scope>NUCLEOTIDE SEQUENCE</scope>
    <source>
        <strain evidence="6">CBS 118394</strain>
    </source>
</reference>
<evidence type="ECO:0000256" key="3">
    <source>
        <dbReference type="ARBA" id="ARBA00022801"/>
    </source>
</evidence>
<proteinExistence type="inferred from homology"/>
<evidence type="ECO:0000256" key="4">
    <source>
        <dbReference type="SAM" id="MobiDB-lite"/>
    </source>
</evidence>
<dbReference type="EMBL" id="JAUEDM010000001">
    <property type="protein sequence ID" value="KAK3328849.1"/>
    <property type="molecule type" value="Genomic_DNA"/>
</dbReference>
<keyword evidence="5" id="KW-1133">Transmembrane helix</keyword>
<accession>A0AAE0MF82</accession>
<dbReference type="SUPFAM" id="SSF53254">
    <property type="entry name" value="Phosphoglycerate mutase-like"/>
    <property type="match status" value="1"/>
</dbReference>
<organism evidence="6 7">
    <name type="scientific">Apodospora peruviana</name>
    <dbReference type="NCBI Taxonomy" id="516989"/>
    <lineage>
        <taxon>Eukaryota</taxon>
        <taxon>Fungi</taxon>
        <taxon>Dikarya</taxon>
        <taxon>Ascomycota</taxon>
        <taxon>Pezizomycotina</taxon>
        <taxon>Sordariomycetes</taxon>
        <taxon>Sordariomycetidae</taxon>
        <taxon>Sordariales</taxon>
        <taxon>Lasiosphaeriaceae</taxon>
        <taxon>Apodospora</taxon>
    </lineage>
</organism>
<dbReference type="PANTHER" id="PTHR20963">
    <property type="entry name" value="MULTIPLE INOSITOL POLYPHOSPHATE PHOSPHATASE-RELATED"/>
    <property type="match status" value="1"/>
</dbReference>
<dbReference type="EC" id="3.1.3.8" evidence="2"/>
<dbReference type="AlphaFoldDB" id="A0AAE0MF82"/>
<name>A0AAE0MF82_9PEZI</name>
<keyword evidence="5" id="KW-0812">Transmembrane</keyword>
<dbReference type="PROSITE" id="PS00778">
    <property type="entry name" value="HIS_ACID_PHOSPHAT_2"/>
    <property type="match status" value="1"/>
</dbReference>